<keyword evidence="5" id="KW-0238">DNA-binding</keyword>
<dbReference type="SUPFAM" id="SSF46894">
    <property type="entry name" value="C-terminal effector domain of the bipartite response regulators"/>
    <property type="match status" value="1"/>
</dbReference>
<dbReference type="PRINTS" id="PR00046">
    <property type="entry name" value="SIGMA70FCT"/>
</dbReference>
<evidence type="ECO:0000256" key="2">
    <source>
        <dbReference type="ARBA" id="ARBA00021245"/>
    </source>
</evidence>
<name>A0ABS8DIL0_9FIRM</name>
<dbReference type="InterPro" id="IPR000943">
    <property type="entry name" value="RNA_pol_sigma70"/>
</dbReference>
<organism evidence="9 10">
    <name type="scientific">Bariatricus massiliensis</name>
    <dbReference type="NCBI Taxonomy" id="1745713"/>
    <lineage>
        <taxon>Bacteria</taxon>
        <taxon>Bacillati</taxon>
        <taxon>Bacillota</taxon>
        <taxon>Clostridia</taxon>
        <taxon>Lachnospirales</taxon>
        <taxon>Lachnospiraceae</taxon>
        <taxon>Bariatricus</taxon>
    </lineage>
</organism>
<dbReference type="Proteomes" id="UP001299546">
    <property type="component" value="Unassembled WGS sequence"/>
</dbReference>
<dbReference type="RefSeq" id="WP_066731505.1">
    <property type="nucleotide sequence ID" value="NZ_JAJCIQ010000010.1"/>
</dbReference>
<comment type="caution">
    <text evidence="9">The sequence shown here is derived from an EMBL/GenBank/DDBJ whole genome shotgun (WGS) entry which is preliminary data.</text>
</comment>
<evidence type="ECO:0000256" key="1">
    <source>
        <dbReference type="ARBA" id="ARBA00007788"/>
    </source>
</evidence>
<comment type="similarity">
    <text evidence="1">Belongs to the sigma-70 factor family.</text>
</comment>
<protein>
    <recommendedName>
        <fullName evidence="2">RNA polymerase sigma factor SigS</fullName>
    </recommendedName>
</protein>
<evidence type="ECO:0000256" key="6">
    <source>
        <dbReference type="ARBA" id="ARBA00023163"/>
    </source>
</evidence>
<evidence type="ECO:0000256" key="4">
    <source>
        <dbReference type="ARBA" id="ARBA00023082"/>
    </source>
</evidence>
<dbReference type="Pfam" id="PF08281">
    <property type="entry name" value="Sigma70_r4_2"/>
    <property type="match status" value="1"/>
</dbReference>
<keyword evidence="10" id="KW-1185">Reference proteome</keyword>
<dbReference type="InterPro" id="IPR036388">
    <property type="entry name" value="WH-like_DNA-bd_sf"/>
</dbReference>
<sequence length="200" mass="22870">MDYDKMTDEQLIEKLRLGDKEITDYIMEKYKGLVRQNAKAMYLLGGENDDLIQEGMIGLFKAVQDYNPEAGTSFYSFAQLCISRQIYTAMKAARRKKHIPLNSYVSLYAEEEDQEGRMPLAETIEAGAESNPEEALLGKEYARAFEEELKERLSKLENRVLYLHLLGMDYLTIADIIGKSPKTVDNALQRIKAKAKELVK</sequence>
<evidence type="ECO:0000256" key="7">
    <source>
        <dbReference type="ARBA" id="ARBA00024701"/>
    </source>
</evidence>
<comment type="function">
    <text evidence="7">Sigma factors are initiation factors that promote the attachment of RNA polymerase to specific initiation sites and are then released. Sigma-S contributes to the protection against external stress, thus playing a role in cellular fitness and survival.</text>
</comment>
<dbReference type="SUPFAM" id="SSF88946">
    <property type="entry name" value="Sigma2 domain of RNA polymerase sigma factors"/>
    <property type="match status" value="1"/>
</dbReference>
<dbReference type="PANTHER" id="PTHR30385:SF1">
    <property type="entry name" value="RNA POLYMERASE SIGMA-H FACTOR"/>
    <property type="match status" value="1"/>
</dbReference>
<dbReference type="InterPro" id="IPR016032">
    <property type="entry name" value="Sig_transdc_resp-reg_C-effctor"/>
</dbReference>
<dbReference type="InterPro" id="IPR014284">
    <property type="entry name" value="RNA_pol_sigma-70_dom"/>
</dbReference>
<gene>
    <name evidence="9" type="ORF">LIZ65_13320</name>
</gene>
<dbReference type="Gene3D" id="1.20.120.1810">
    <property type="match status" value="1"/>
</dbReference>
<dbReference type="NCBIfam" id="TIGR02937">
    <property type="entry name" value="sigma70-ECF"/>
    <property type="match status" value="1"/>
</dbReference>
<keyword evidence="3" id="KW-0805">Transcription regulation</keyword>
<keyword evidence="6" id="KW-0804">Transcription</keyword>
<evidence type="ECO:0000259" key="8">
    <source>
        <dbReference type="PROSITE" id="PS00715"/>
    </source>
</evidence>
<accession>A0ABS8DIL0</accession>
<dbReference type="PIRSF" id="PIRSF002939">
    <property type="entry name" value="RNA_polymerase_sigma-H_factor"/>
    <property type="match status" value="1"/>
</dbReference>
<feature type="domain" description="RNA polymerase sigma-70" evidence="8">
    <location>
        <begin position="50"/>
        <end position="63"/>
    </location>
</feature>
<dbReference type="Pfam" id="PF04542">
    <property type="entry name" value="Sigma70_r2"/>
    <property type="match status" value="1"/>
</dbReference>
<dbReference type="PROSITE" id="PS00715">
    <property type="entry name" value="SIGMA70_1"/>
    <property type="match status" value="1"/>
</dbReference>
<evidence type="ECO:0000313" key="10">
    <source>
        <dbReference type="Proteomes" id="UP001299546"/>
    </source>
</evidence>
<evidence type="ECO:0000313" key="9">
    <source>
        <dbReference type="EMBL" id="MCB7388265.1"/>
    </source>
</evidence>
<dbReference type="EMBL" id="JAJCIS010000010">
    <property type="protein sequence ID" value="MCB7388265.1"/>
    <property type="molecule type" value="Genomic_DNA"/>
</dbReference>
<keyword evidence="4" id="KW-0731">Sigma factor</keyword>
<dbReference type="InterPro" id="IPR013249">
    <property type="entry name" value="RNA_pol_sigma70_r4_t2"/>
</dbReference>
<evidence type="ECO:0000256" key="3">
    <source>
        <dbReference type="ARBA" id="ARBA00023015"/>
    </source>
</evidence>
<dbReference type="PANTHER" id="PTHR30385">
    <property type="entry name" value="SIGMA FACTOR F FLAGELLAR"/>
    <property type="match status" value="1"/>
</dbReference>
<proteinExistence type="inferred from homology"/>
<evidence type="ECO:0000256" key="5">
    <source>
        <dbReference type="ARBA" id="ARBA00023125"/>
    </source>
</evidence>
<dbReference type="InterPro" id="IPR007627">
    <property type="entry name" value="RNA_pol_sigma70_r2"/>
</dbReference>
<dbReference type="InterPro" id="IPR013325">
    <property type="entry name" value="RNA_pol_sigma_r2"/>
</dbReference>
<dbReference type="Gene3D" id="1.10.10.10">
    <property type="entry name" value="Winged helix-like DNA-binding domain superfamily/Winged helix DNA-binding domain"/>
    <property type="match status" value="1"/>
</dbReference>
<dbReference type="InterPro" id="IPR016371">
    <property type="entry name" value="RNA_pol_sigma-H_factor"/>
</dbReference>
<reference evidence="9 10" key="1">
    <citation type="submission" date="2021-10" db="EMBL/GenBank/DDBJ databases">
        <title>Collection of gut derived symbiotic bacterial strains cultured from healthy donors.</title>
        <authorList>
            <person name="Lin H."/>
            <person name="Littmann E."/>
            <person name="Kohout C."/>
            <person name="Pamer E.G."/>
        </authorList>
    </citation>
    <scope>NUCLEOTIDE SEQUENCE [LARGE SCALE GENOMIC DNA]</scope>
    <source>
        <strain evidence="9 10">DFI.1.165</strain>
    </source>
</reference>